<dbReference type="EMBL" id="CAKLPZ010000001">
    <property type="protein sequence ID" value="CAH0999209.1"/>
    <property type="molecule type" value="Genomic_DNA"/>
</dbReference>
<accession>A0ABM9AYC3</accession>
<dbReference type="InterPro" id="IPR058060">
    <property type="entry name" value="HYC_CC_PP"/>
</dbReference>
<dbReference type="InterPro" id="IPR058512">
    <property type="entry name" value="DUF8199"/>
</dbReference>
<keyword evidence="2" id="KW-1185">Reference proteome</keyword>
<evidence type="ECO:0008006" key="3">
    <source>
        <dbReference type="Google" id="ProtNLM"/>
    </source>
</evidence>
<dbReference type="NCBIfam" id="NF047658">
    <property type="entry name" value="HYC_CC_PP"/>
    <property type="match status" value="1"/>
</dbReference>
<evidence type="ECO:0000313" key="2">
    <source>
        <dbReference type="Proteomes" id="UP000837803"/>
    </source>
</evidence>
<organism evidence="1 2">
    <name type="scientific">Neolewinella maritima</name>
    <dbReference type="NCBI Taxonomy" id="1383882"/>
    <lineage>
        <taxon>Bacteria</taxon>
        <taxon>Pseudomonadati</taxon>
        <taxon>Bacteroidota</taxon>
        <taxon>Saprospiria</taxon>
        <taxon>Saprospirales</taxon>
        <taxon>Lewinellaceae</taxon>
        <taxon>Neolewinella</taxon>
    </lineage>
</organism>
<evidence type="ECO:0000313" key="1">
    <source>
        <dbReference type="EMBL" id="CAH0999209.1"/>
    </source>
</evidence>
<dbReference type="Pfam" id="PF26622">
    <property type="entry name" value="DUF8199"/>
    <property type="match status" value="1"/>
</dbReference>
<gene>
    <name evidence="1" type="ORF">LEM8419_00506</name>
</gene>
<proteinExistence type="predicted"/>
<dbReference type="RefSeq" id="WP_238749403.1">
    <property type="nucleotide sequence ID" value="NZ_CAKLPZ010000001.1"/>
</dbReference>
<reference evidence="1" key="1">
    <citation type="submission" date="2021-12" db="EMBL/GenBank/DDBJ databases">
        <authorList>
            <person name="Rodrigo-Torres L."/>
            <person name="Arahal R. D."/>
            <person name="Lucena T."/>
        </authorList>
    </citation>
    <scope>NUCLEOTIDE SEQUENCE</scope>
    <source>
        <strain evidence="1">CECT 8419</strain>
    </source>
</reference>
<name>A0ABM9AYC3_9BACT</name>
<sequence length="135" mass="14840">MHRVVSLFLALLLFVGSVGVTVNRHFCMGELRSVALFAAAEVCHEDAAAPACPLHAAAKKDCCNNEHELVKSDIDQQVVDAGDLPTPPAFAPSLPPAPTPSYTLHLRARANKTFENYRPPPRLIDVPRRFQVFRI</sequence>
<protein>
    <recommendedName>
        <fullName evidence="3">Secreted protein</fullName>
    </recommendedName>
</protein>
<comment type="caution">
    <text evidence="1">The sequence shown here is derived from an EMBL/GenBank/DDBJ whole genome shotgun (WGS) entry which is preliminary data.</text>
</comment>
<dbReference type="Proteomes" id="UP000837803">
    <property type="component" value="Unassembled WGS sequence"/>
</dbReference>